<evidence type="ECO:0000313" key="8">
    <source>
        <dbReference type="Proteomes" id="UP000597444"/>
    </source>
</evidence>
<dbReference type="EMBL" id="BNJK01000001">
    <property type="protein sequence ID" value="GHO97208.1"/>
    <property type="molecule type" value="Genomic_DNA"/>
</dbReference>
<feature type="domain" description="Sodium/calcium exchanger membrane region" evidence="6">
    <location>
        <begin position="8"/>
        <end position="144"/>
    </location>
</feature>
<proteinExistence type="predicted"/>
<feature type="transmembrane region" description="Helical" evidence="5">
    <location>
        <begin position="210"/>
        <end position="231"/>
    </location>
</feature>
<name>A0A8J3N660_9CHLR</name>
<dbReference type="Gene3D" id="6.10.280.80">
    <property type="entry name" value="NCX, peripheral helical region"/>
    <property type="match status" value="1"/>
</dbReference>
<evidence type="ECO:0000259" key="6">
    <source>
        <dbReference type="Pfam" id="PF01699"/>
    </source>
</evidence>
<comment type="subcellular location">
    <subcellularLocation>
        <location evidence="1">Membrane</location>
        <topology evidence="1">Multi-pass membrane protein</topology>
    </subcellularLocation>
</comment>
<comment type="caution">
    <text evidence="7">The sequence shown here is derived from an EMBL/GenBank/DDBJ whole genome shotgun (WGS) entry which is preliminary data.</text>
</comment>
<feature type="transmembrane region" description="Helical" evidence="5">
    <location>
        <begin position="32"/>
        <end position="50"/>
    </location>
</feature>
<dbReference type="PANTHER" id="PTHR10846:SF8">
    <property type="entry name" value="INNER MEMBRANE PROTEIN YRBG"/>
    <property type="match status" value="1"/>
</dbReference>
<accession>A0A8J3N660</accession>
<sequence length="323" mass="33943">MIDALFTLAMLIFGTIALIKGADWFIDGAADLARDLGVSALVIGVLLVGLEPEEMLTAAIASGRGASMLAVGNVIGTNVTIATAALGLSALLYPLVIDRSVRRQALLATLVSILPIGLLFLGVVTQLEGLLLLLLFIGYTFFLFRTDRAAVKRLTEAEDDNNEDNDQERSRRPGLHGKSILLTFSGLAAMALGGPTIVEGALRLTQSIGLNQGAVGATIVSLGTGAEMIALGISAAHKKQPDILVGGILGSFAYNLLVTLGLAATIRPLTIDFQEIAIMLPAMIVVHLALLALIWYGKIPRWIGGLLIGAYVVYLIAVVLPLQ</sequence>
<evidence type="ECO:0000313" key="7">
    <source>
        <dbReference type="EMBL" id="GHO97208.1"/>
    </source>
</evidence>
<protein>
    <submittedName>
        <fullName evidence="7">Sodium:calcium antiporter</fullName>
    </submittedName>
</protein>
<feature type="domain" description="Sodium/calcium exchanger membrane region" evidence="6">
    <location>
        <begin position="179"/>
        <end position="319"/>
    </location>
</feature>
<dbReference type="InterPro" id="IPR004481">
    <property type="entry name" value="K/Na/Ca-exchanger"/>
</dbReference>
<feature type="transmembrane region" description="Helical" evidence="5">
    <location>
        <begin position="276"/>
        <end position="296"/>
    </location>
</feature>
<keyword evidence="3 5" id="KW-1133">Transmembrane helix</keyword>
<evidence type="ECO:0000256" key="1">
    <source>
        <dbReference type="ARBA" id="ARBA00004141"/>
    </source>
</evidence>
<evidence type="ECO:0000256" key="2">
    <source>
        <dbReference type="ARBA" id="ARBA00022692"/>
    </source>
</evidence>
<dbReference type="InterPro" id="IPR004837">
    <property type="entry name" value="NaCa_Exmemb"/>
</dbReference>
<reference evidence="7" key="1">
    <citation type="submission" date="2020-10" db="EMBL/GenBank/DDBJ databases">
        <title>Taxonomic study of unclassified bacteria belonging to the class Ktedonobacteria.</title>
        <authorList>
            <person name="Yabe S."/>
            <person name="Wang C.M."/>
            <person name="Zheng Y."/>
            <person name="Sakai Y."/>
            <person name="Cavaletti L."/>
            <person name="Monciardini P."/>
            <person name="Donadio S."/>
        </authorList>
    </citation>
    <scope>NUCLEOTIDE SEQUENCE</scope>
    <source>
        <strain evidence="7">ID150040</strain>
    </source>
</reference>
<dbReference type="Pfam" id="PF01699">
    <property type="entry name" value="Na_Ca_ex"/>
    <property type="match status" value="2"/>
</dbReference>
<feature type="transmembrane region" description="Helical" evidence="5">
    <location>
        <begin position="179"/>
        <end position="198"/>
    </location>
</feature>
<feature type="transmembrane region" description="Helical" evidence="5">
    <location>
        <begin position="6"/>
        <end position="25"/>
    </location>
</feature>
<dbReference type="RefSeq" id="WP_220207786.1">
    <property type="nucleotide sequence ID" value="NZ_BNJK01000001.1"/>
</dbReference>
<evidence type="ECO:0000256" key="4">
    <source>
        <dbReference type="ARBA" id="ARBA00023136"/>
    </source>
</evidence>
<keyword evidence="4 5" id="KW-0472">Membrane</keyword>
<feature type="transmembrane region" description="Helical" evidence="5">
    <location>
        <begin position="303"/>
        <end position="322"/>
    </location>
</feature>
<feature type="transmembrane region" description="Helical" evidence="5">
    <location>
        <begin position="243"/>
        <end position="264"/>
    </location>
</feature>
<dbReference type="Gene3D" id="1.20.1420.30">
    <property type="entry name" value="NCX, central ion-binding region"/>
    <property type="match status" value="1"/>
</dbReference>
<dbReference type="GO" id="GO:0005886">
    <property type="term" value="C:plasma membrane"/>
    <property type="evidence" value="ECO:0007669"/>
    <property type="project" value="TreeGrafter"/>
</dbReference>
<dbReference type="PANTHER" id="PTHR10846">
    <property type="entry name" value="SODIUM/POTASSIUM/CALCIUM EXCHANGER"/>
    <property type="match status" value="1"/>
</dbReference>
<gene>
    <name evidence="7" type="ORF">KSF_072560</name>
</gene>
<dbReference type="GO" id="GO:0006874">
    <property type="term" value="P:intracellular calcium ion homeostasis"/>
    <property type="evidence" value="ECO:0007669"/>
    <property type="project" value="TreeGrafter"/>
</dbReference>
<evidence type="ECO:0000256" key="3">
    <source>
        <dbReference type="ARBA" id="ARBA00022989"/>
    </source>
</evidence>
<dbReference type="GO" id="GO:0005262">
    <property type="term" value="F:calcium channel activity"/>
    <property type="evidence" value="ECO:0007669"/>
    <property type="project" value="TreeGrafter"/>
</dbReference>
<evidence type="ECO:0000256" key="5">
    <source>
        <dbReference type="SAM" id="Phobius"/>
    </source>
</evidence>
<feature type="transmembrane region" description="Helical" evidence="5">
    <location>
        <begin position="70"/>
        <end position="93"/>
    </location>
</feature>
<feature type="transmembrane region" description="Helical" evidence="5">
    <location>
        <begin position="130"/>
        <end position="146"/>
    </location>
</feature>
<organism evidence="7 8">
    <name type="scientific">Reticulibacter mediterranei</name>
    <dbReference type="NCBI Taxonomy" id="2778369"/>
    <lineage>
        <taxon>Bacteria</taxon>
        <taxon>Bacillati</taxon>
        <taxon>Chloroflexota</taxon>
        <taxon>Ktedonobacteria</taxon>
        <taxon>Ktedonobacterales</taxon>
        <taxon>Reticulibacteraceae</taxon>
        <taxon>Reticulibacter</taxon>
    </lineage>
</organism>
<dbReference type="Proteomes" id="UP000597444">
    <property type="component" value="Unassembled WGS sequence"/>
</dbReference>
<keyword evidence="8" id="KW-1185">Reference proteome</keyword>
<dbReference type="InterPro" id="IPR044880">
    <property type="entry name" value="NCX_ion-bd_dom_sf"/>
</dbReference>
<dbReference type="GO" id="GO:0008273">
    <property type="term" value="F:calcium, potassium:sodium antiporter activity"/>
    <property type="evidence" value="ECO:0007669"/>
    <property type="project" value="TreeGrafter"/>
</dbReference>
<dbReference type="AlphaFoldDB" id="A0A8J3N660"/>
<keyword evidence="2 5" id="KW-0812">Transmembrane</keyword>
<feature type="transmembrane region" description="Helical" evidence="5">
    <location>
        <begin position="105"/>
        <end position="124"/>
    </location>
</feature>